<keyword evidence="3" id="KW-1185">Reference proteome</keyword>
<dbReference type="PANTHER" id="PTHR39201">
    <property type="entry name" value="EXPORTED PROTEIN-RELATED"/>
    <property type="match status" value="1"/>
</dbReference>
<dbReference type="Proteomes" id="UP000077428">
    <property type="component" value="Unassembled WGS sequence"/>
</dbReference>
<dbReference type="Gene3D" id="3.40.50.360">
    <property type="match status" value="1"/>
</dbReference>
<dbReference type="InterPro" id="IPR029039">
    <property type="entry name" value="Flavoprotein-like_sf"/>
</dbReference>
<dbReference type="RefSeq" id="WP_063720368.1">
    <property type="nucleotide sequence ID" value="NZ_LT985165.1"/>
</dbReference>
<dbReference type="SUPFAM" id="SSF52218">
    <property type="entry name" value="Flavoproteins"/>
    <property type="match status" value="1"/>
</dbReference>
<dbReference type="GO" id="GO:0010181">
    <property type="term" value="F:FMN binding"/>
    <property type="evidence" value="ECO:0007669"/>
    <property type="project" value="InterPro"/>
</dbReference>
<gene>
    <name evidence="2" type="ORF">MBORA_11660</name>
</gene>
<dbReference type="OrthoDB" id="73155at2157"/>
<organism evidence="2 3">
    <name type="scientific">Methanobrevibacter oralis</name>
    <dbReference type="NCBI Taxonomy" id="66851"/>
    <lineage>
        <taxon>Archaea</taxon>
        <taxon>Methanobacteriati</taxon>
        <taxon>Methanobacteriota</taxon>
        <taxon>Methanomada group</taxon>
        <taxon>Methanobacteria</taxon>
        <taxon>Methanobacteriales</taxon>
        <taxon>Methanobacteriaceae</taxon>
        <taxon>Methanobrevibacter</taxon>
    </lineage>
</organism>
<reference evidence="3" key="1">
    <citation type="journal article" date="2016" name="Genome Announc.">
        <title>Draft Genome Sequences of Methanobrevibacter curvatus DSM11111, Methanobrevibacter cuticularis DSM11139, Methanobrevibacter filiformis DSM11501, and Methanobrevibacter oralis DSM7256.</title>
        <authorList>
            <person name="Poehlein A."/>
            <person name="Seedorf H."/>
        </authorList>
    </citation>
    <scope>NUCLEOTIDE SEQUENCE [LARGE SCALE GENOMIC DNA]</scope>
    <source>
        <strain evidence="3">DSM 7256 / JCM 30027 / ZR</strain>
    </source>
</reference>
<proteinExistence type="predicted"/>
<dbReference type="AlphaFoldDB" id="A0A166ASB4"/>
<dbReference type="NCBIfam" id="NF005501">
    <property type="entry name" value="PRK07116.1"/>
    <property type="match status" value="1"/>
</dbReference>
<accession>A0A166ASB4</accession>
<feature type="domain" description="Flavodoxin-like" evidence="1">
    <location>
        <begin position="4"/>
        <end position="159"/>
    </location>
</feature>
<comment type="caution">
    <text evidence="2">The sequence shown here is derived from an EMBL/GenBank/DDBJ whole genome shotgun (WGS) entry which is preliminary data.</text>
</comment>
<sequence length="160" mass="17943">MTNKLVAYFSASGTTKNIAEKMAKVAGADIYEIEAEEKYTDADLDWTNPESRTSIEMNKNRDFRPPIAGNVVDISQYDTLIIGFPIWWYVAPTIINTFLEQYDLNGKKIVLFATSGSSDMGNTIKELKPSASGAEFVAEKRFASSTSQNEIFEWFESLNI</sequence>
<protein>
    <submittedName>
        <fullName evidence="2">Flavodoxin</fullName>
    </submittedName>
</protein>
<evidence type="ECO:0000313" key="2">
    <source>
        <dbReference type="EMBL" id="KZX12412.1"/>
    </source>
</evidence>
<evidence type="ECO:0000259" key="1">
    <source>
        <dbReference type="PROSITE" id="PS50902"/>
    </source>
</evidence>
<name>A0A166ASB4_METOA</name>
<dbReference type="PANTHER" id="PTHR39201:SF1">
    <property type="entry name" value="FLAVODOXIN-LIKE DOMAIN-CONTAINING PROTEIN"/>
    <property type="match status" value="1"/>
</dbReference>
<dbReference type="InterPro" id="IPR008254">
    <property type="entry name" value="Flavodoxin/NO_synth"/>
</dbReference>
<dbReference type="STRING" id="66851.MBORA_11660"/>
<evidence type="ECO:0000313" key="3">
    <source>
        <dbReference type="Proteomes" id="UP000077428"/>
    </source>
</evidence>
<dbReference type="EMBL" id="LWMU01000070">
    <property type="protein sequence ID" value="KZX12412.1"/>
    <property type="molecule type" value="Genomic_DNA"/>
</dbReference>
<dbReference type="Pfam" id="PF12682">
    <property type="entry name" value="Flavodoxin_4"/>
    <property type="match status" value="1"/>
</dbReference>
<dbReference type="PROSITE" id="PS50902">
    <property type="entry name" value="FLAVODOXIN_LIKE"/>
    <property type="match status" value="1"/>
</dbReference>
<dbReference type="PATRIC" id="fig|66851.6.peg.1268"/>